<reference evidence="1 2" key="1">
    <citation type="journal article" date="2021" name="Nat. Commun.">
        <title>Genetic determinants of endophytism in the Arabidopsis root mycobiome.</title>
        <authorList>
            <person name="Mesny F."/>
            <person name="Miyauchi S."/>
            <person name="Thiergart T."/>
            <person name="Pickel B."/>
            <person name="Atanasova L."/>
            <person name="Karlsson M."/>
            <person name="Huettel B."/>
            <person name="Barry K.W."/>
            <person name="Haridas S."/>
            <person name="Chen C."/>
            <person name="Bauer D."/>
            <person name="Andreopoulos W."/>
            <person name="Pangilinan J."/>
            <person name="LaButti K."/>
            <person name="Riley R."/>
            <person name="Lipzen A."/>
            <person name="Clum A."/>
            <person name="Drula E."/>
            <person name="Henrissat B."/>
            <person name="Kohler A."/>
            <person name="Grigoriev I.V."/>
            <person name="Martin F.M."/>
            <person name="Hacquard S."/>
        </authorList>
    </citation>
    <scope>NUCLEOTIDE SEQUENCE [LARGE SCALE GENOMIC DNA]</scope>
    <source>
        <strain evidence="1 2">MPI-SDFR-AT-0079</strain>
    </source>
</reference>
<evidence type="ECO:0000313" key="1">
    <source>
        <dbReference type="EMBL" id="KAH6650752.1"/>
    </source>
</evidence>
<accession>A0ACB7PNF0</accession>
<comment type="caution">
    <text evidence="1">The sequence shown here is derived from an EMBL/GenBank/DDBJ whole genome shotgun (WGS) entry which is preliminary data.</text>
</comment>
<dbReference type="Proteomes" id="UP000724584">
    <property type="component" value="Unassembled WGS sequence"/>
</dbReference>
<proteinExistence type="predicted"/>
<keyword evidence="2" id="KW-1185">Reference proteome</keyword>
<sequence length="852" mass="92100">MFLTFGSTPQPESADPEAHQQQQAPSRPKTKRAQVAQACDWCRVHRTKCDSSRPCQNCVLRGGPCKNTRSGEVRTLPHAFREIQRLTSRVRELETELAGYNAAGSTSSHSSGGNSAFSAASVSAESPVTATTTPPSVAPRPSNSSGAGRPDHGARQPTGDKLPKRLWEGVYASTTQGSPKQWYGPSSLFYFIGRMETYMTRALQQPSTGRTLWFNSASKSLPSPTSMPDQEATAATGNKDGAQGQGQSPGGTPGEYLNAAQEEYFLNLFWQSHHCALQIVDEATFREHYRSLCLDPPPGNFRRPSALVDILVALCMQYGVAFLPQRAPAMASGGESNDIGPDDGTLAGWWHYQRCRAILESEVERPTLSTLQSLLFSVVYVCCASFQNTAHHLLAMAVRVGYTLGLHLEPPETMPWSERELRKRLWWTLFVNESKTCMKLGRPWSIAEAPTPCSLPADDHELALRSGSHTTSITVEGSTVTWLTYTLQTVKLVLATRTVYTAFFDRCSEILSSIKSPGTLYDDPAALETAAEVLKGLLDRPGALRGWLRDLPAALKTQRVGGGVPLSADASRLDIEIFAPVWLQRQRLLLELLYHTFMINLHRPFIAYPTSPLTAPECSAGRSPSATPLSGPGPLATGHALTAARHGIAITTVIHQIVVEKDLLAGWLEAFQQQWNAAITMVGFLLAFPESQMAPQVRTALATAVEVFEAFGKHFAVGSSAANATRDLLSKIDLLRGVGTPGEQQPFAQFQAAADSGQGAAMGQLSAMGAEAQITTFVPVFGMNSTPSAGPDYSQPPAFMPDISDEEMAAAVRDMLAGTIDMVYSADSFPSMGGPFPGGAQMGWEGWPPGFY</sequence>
<dbReference type="EMBL" id="JAGIZQ010000001">
    <property type="protein sequence ID" value="KAH6650752.1"/>
    <property type="molecule type" value="Genomic_DNA"/>
</dbReference>
<organism evidence="1 2">
    <name type="scientific">Chaetomium tenue</name>
    <dbReference type="NCBI Taxonomy" id="1854479"/>
    <lineage>
        <taxon>Eukaryota</taxon>
        <taxon>Fungi</taxon>
        <taxon>Dikarya</taxon>
        <taxon>Ascomycota</taxon>
        <taxon>Pezizomycotina</taxon>
        <taxon>Sordariomycetes</taxon>
        <taxon>Sordariomycetidae</taxon>
        <taxon>Sordariales</taxon>
        <taxon>Chaetomiaceae</taxon>
        <taxon>Chaetomium</taxon>
    </lineage>
</organism>
<name>A0ACB7PNF0_9PEZI</name>
<gene>
    <name evidence="1" type="ORF">F5144DRAFT_598178</name>
</gene>
<evidence type="ECO:0000313" key="2">
    <source>
        <dbReference type="Proteomes" id="UP000724584"/>
    </source>
</evidence>
<protein>
    <submittedName>
        <fullName evidence="1">Fungal-specific transcription factor domain-containing protein</fullName>
    </submittedName>
</protein>